<gene>
    <name evidence="1" type="ORF">KPSA1_01742</name>
</gene>
<proteinExistence type="predicted"/>
<organism evidence="1 2">
    <name type="scientific">Pseudomonas syringae pv. actinidiae</name>
    <dbReference type="NCBI Taxonomy" id="103796"/>
    <lineage>
        <taxon>Bacteria</taxon>
        <taxon>Pseudomonadati</taxon>
        <taxon>Pseudomonadota</taxon>
        <taxon>Gammaproteobacteria</taxon>
        <taxon>Pseudomonadales</taxon>
        <taxon>Pseudomonadaceae</taxon>
        <taxon>Pseudomonas</taxon>
        <taxon>Pseudomonas syringae</taxon>
    </lineage>
</organism>
<dbReference type="AlphaFoldDB" id="A0A2V0Q702"/>
<evidence type="ECO:0000313" key="1">
    <source>
        <dbReference type="EMBL" id="GBH08371.1"/>
    </source>
</evidence>
<dbReference type="Proteomes" id="UP000247480">
    <property type="component" value="Unassembled WGS sequence"/>
</dbReference>
<name>A0A2V0Q702_PSESF</name>
<reference evidence="1 2" key="1">
    <citation type="submission" date="2018-04" db="EMBL/GenBank/DDBJ databases">
        <title>Draft genome sequence of Pseudomonas syringae pv. actinidiae biovar 1 strains isolated from kiwifruit in Kagawa prefecture.</title>
        <authorList>
            <person name="Tabuchi M."/>
            <person name="Saito M."/>
            <person name="Fujiwara S."/>
            <person name="Sasa N."/>
            <person name="Akimitsu K."/>
            <person name="Gomi K."/>
            <person name="Konishi-Sugita S."/>
            <person name="Hamano K."/>
            <person name="Kataoka I."/>
        </authorList>
    </citation>
    <scope>NUCLEOTIDE SEQUENCE [LARGE SCALE GENOMIC DNA]</scope>
    <source>
        <strain evidence="1 2">MAFF212206</strain>
    </source>
</reference>
<evidence type="ECO:0000313" key="2">
    <source>
        <dbReference type="Proteomes" id="UP000247480"/>
    </source>
</evidence>
<dbReference type="EMBL" id="BGJZ01000086">
    <property type="protein sequence ID" value="GBH08371.1"/>
    <property type="molecule type" value="Genomic_DNA"/>
</dbReference>
<comment type="caution">
    <text evidence="1">The sequence shown here is derived from an EMBL/GenBank/DDBJ whole genome shotgun (WGS) entry which is preliminary data.</text>
</comment>
<sequence>MLQSDEGILLQGLEGTLLQTVTLLSLIRSVGRHAAHLSDSGSGMSWWGRPSVMVSSKPSS</sequence>
<protein>
    <submittedName>
        <fullName evidence="1">Uncharacterized protein</fullName>
    </submittedName>
</protein>
<accession>A0A2V0Q702</accession>